<evidence type="ECO:0000259" key="2">
    <source>
        <dbReference type="Pfam" id="PF18013"/>
    </source>
</evidence>
<proteinExistence type="predicted"/>
<gene>
    <name evidence="3" type="ORF">ABIC20_005878</name>
</gene>
<feature type="domain" description="Phage tail lysozyme" evidence="2">
    <location>
        <begin position="505"/>
        <end position="620"/>
    </location>
</feature>
<protein>
    <recommendedName>
        <fullName evidence="2">Phage tail lysozyme domain-containing protein</fullName>
    </recommendedName>
</protein>
<accession>A0ABV2NPX1</accession>
<feature type="region of interest" description="Disordered" evidence="1">
    <location>
        <begin position="430"/>
        <end position="487"/>
    </location>
</feature>
<comment type="caution">
    <text evidence="3">The sequence shown here is derived from an EMBL/GenBank/DDBJ whole genome shotgun (WGS) entry which is preliminary data.</text>
</comment>
<dbReference type="InterPro" id="IPR041219">
    <property type="entry name" value="Phage_lysozyme2"/>
</dbReference>
<sequence>MADDKLRIVATVEDQFTGPLSKLEKGLKHVGEETAKQGATWKKDWAGVREEVGKFQGVLRGFDPIFAAVGVTGFGAAMSLTGMVTALKGFSGQTRDLSQMGRQIGMTVDQLRTLGSLGEKFGVSADAMRGAIGQFATNMVDLRQRWGQVYGELKNMNLGSLAEDLVNAPSMEAAVETAMKALQNIPDSMKAARVSTLIFGTPDMATISRNITGKISDALKQTQADIGHLDKETEEAARRFEEHFSRIGRAAEKAKLNLLGPALRNVAGALDQMDAAAADPEGEQLKRLKESRQSADTAVKAAPYGTGWYFERQRDSLDQEIARLEKRRAAPAATAVEDKLGSAKAELDYYQNRRLTKDPGREKELAEEIRRLTEELRRLRENGSGTPTVQQQSFSGSNSGGGSLIQKAAWGGFGSSGGAAIPSYGAPGGGDGGGNGGAGGGSRSRSDGGSGFGGRSGSGGGSPDGSDRAVVTPRGSGRGNPRGARTGEMMRYAMDQLRREGVPEGQLRQAAAHLVGQAHMESGLDPNKIHDGGTGYGIYGARDPKGWGTYRGARRSDMVRWLEANGYARNSAEGQMREMVHQAMSGKYPRTKAILMGRGTGDVEADTNAITKEFESPAVINRRSGAVRNALRIGPDEPSASIDPSKGGPLADKAGPLKPTVDDPDLFPNGAPRVLKPNSMKDAPGVTMEEAERRREAAKSAARRPEVLADPTDERRQAGKPFYSEEDDQRAARDLGIALRARRAKADAPAPKEKVGDALMDRFYGKGAASAGQAMQMPGGSQAGGKGSLHIKVDGPPGTKVKADMSDLFGETKVSHGKSQMSMAQA</sequence>
<dbReference type="Gene3D" id="1.10.530.10">
    <property type="match status" value="1"/>
</dbReference>
<dbReference type="RefSeq" id="WP_209650386.1">
    <property type="nucleotide sequence ID" value="NZ_JBEPNW010000002.1"/>
</dbReference>
<feature type="compositionally biased region" description="Basic and acidic residues" evidence="1">
    <location>
        <begin position="690"/>
        <end position="717"/>
    </location>
</feature>
<evidence type="ECO:0000256" key="1">
    <source>
        <dbReference type="SAM" id="MobiDB-lite"/>
    </source>
</evidence>
<keyword evidence="4" id="KW-1185">Reference proteome</keyword>
<reference evidence="3 4" key="1">
    <citation type="submission" date="2024-06" db="EMBL/GenBank/DDBJ databases">
        <title>Genomics of switchgrass bacterial isolates.</title>
        <authorList>
            <person name="Shade A."/>
        </authorList>
    </citation>
    <scope>NUCLEOTIDE SEQUENCE [LARGE SCALE GENOMIC DNA]</scope>
    <source>
        <strain evidence="3 4">PvP084</strain>
    </source>
</reference>
<feature type="region of interest" description="Disordered" evidence="1">
    <location>
        <begin position="771"/>
        <end position="803"/>
    </location>
</feature>
<dbReference type="Pfam" id="PF18013">
    <property type="entry name" value="Phage_lysozyme2"/>
    <property type="match status" value="1"/>
</dbReference>
<organism evidence="3 4">
    <name type="scientific">Methylobacterium radiotolerans</name>
    <dbReference type="NCBI Taxonomy" id="31998"/>
    <lineage>
        <taxon>Bacteria</taxon>
        <taxon>Pseudomonadati</taxon>
        <taxon>Pseudomonadota</taxon>
        <taxon>Alphaproteobacteria</taxon>
        <taxon>Hyphomicrobiales</taxon>
        <taxon>Methylobacteriaceae</taxon>
        <taxon>Methylobacterium</taxon>
    </lineage>
</organism>
<feature type="region of interest" description="Disordered" evidence="1">
    <location>
        <begin position="378"/>
        <end position="402"/>
    </location>
</feature>
<feature type="region of interest" description="Disordered" evidence="1">
    <location>
        <begin position="633"/>
        <end position="730"/>
    </location>
</feature>
<evidence type="ECO:0000313" key="3">
    <source>
        <dbReference type="EMBL" id="MET3868569.1"/>
    </source>
</evidence>
<name>A0ABV2NPX1_9HYPH</name>
<dbReference type="Proteomes" id="UP001549119">
    <property type="component" value="Unassembled WGS sequence"/>
</dbReference>
<evidence type="ECO:0000313" key="4">
    <source>
        <dbReference type="Proteomes" id="UP001549119"/>
    </source>
</evidence>
<dbReference type="EMBL" id="JBEPNW010000002">
    <property type="protein sequence ID" value="MET3868569.1"/>
    <property type="molecule type" value="Genomic_DNA"/>
</dbReference>
<feature type="compositionally biased region" description="Gly residues" evidence="1">
    <location>
        <begin position="430"/>
        <end position="463"/>
    </location>
</feature>